<gene>
    <name evidence="1" type="ordered locus">Cyan7425_0723</name>
</gene>
<protein>
    <submittedName>
        <fullName evidence="1">Uncharacterized protein</fullName>
    </submittedName>
</protein>
<organism evidence="1">
    <name type="scientific">Cyanothece sp. (strain PCC 7425 / ATCC 29141)</name>
    <dbReference type="NCBI Taxonomy" id="395961"/>
    <lineage>
        <taxon>Bacteria</taxon>
        <taxon>Bacillati</taxon>
        <taxon>Cyanobacteriota</taxon>
        <taxon>Cyanophyceae</taxon>
        <taxon>Gomontiellales</taxon>
        <taxon>Cyanothecaceae</taxon>
        <taxon>Cyanothece</taxon>
    </lineage>
</organism>
<dbReference type="AlphaFoldDB" id="B8HVT2"/>
<proteinExistence type="predicted"/>
<accession>B8HVT2</accession>
<dbReference type="EMBL" id="CP001344">
    <property type="protein sequence ID" value="ACL43110.1"/>
    <property type="molecule type" value="Genomic_DNA"/>
</dbReference>
<reference evidence="1" key="1">
    <citation type="submission" date="2009-01" db="EMBL/GenBank/DDBJ databases">
        <title>Complete sequence of chromosome Cyanothece sp. PCC 7425.</title>
        <authorList>
            <consortium name="US DOE Joint Genome Institute"/>
            <person name="Lucas S."/>
            <person name="Copeland A."/>
            <person name="Lapidus A."/>
            <person name="Glavina del Rio T."/>
            <person name="Dalin E."/>
            <person name="Tice H."/>
            <person name="Bruce D."/>
            <person name="Goodwin L."/>
            <person name="Pitluck S."/>
            <person name="Sims D."/>
            <person name="Meineke L."/>
            <person name="Brettin T."/>
            <person name="Detter J.C."/>
            <person name="Han C."/>
            <person name="Larimer F."/>
            <person name="Land M."/>
            <person name="Hauser L."/>
            <person name="Kyrpides N."/>
            <person name="Ovchinnikova G."/>
            <person name="Liberton M."/>
            <person name="Stoeckel J."/>
            <person name="Banerjee A."/>
            <person name="Singh A."/>
            <person name="Page L."/>
            <person name="Sato H."/>
            <person name="Zhao L."/>
            <person name="Sherman L."/>
            <person name="Pakrasi H."/>
            <person name="Richardson P."/>
        </authorList>
    </citation>
    <scope>NUCLEOTIDE SEQUENCE</scope>
    <source>
        <strain evidence="1">PCC 7425</strain>
    </source>
</reference>
<dbReference type="KEGG" id="cyn:Cyan7425_0723"/>
<evidence type="ECO:0000313" key="1">
    <source>
        <dbReference type="EMBL" id="ACL43110.1"/>
    </source>
</evidence>
<dbReference type="HOGENOM" id="CLU_2422007_0_0_3"/>
<sequence>MQNLCVSLELIKALCNSTATPEAIIAQRNHLKQNSMALDYTTSRIKVNVYSDVRGDEILAIKSFYMGIIGSPGQLPILSTGGRGKPGLLAV</sequence>
<name>B8HVT2_CYAP4</name>
<dbReference type="STRING" id="395961.Cyan7425_0723"/>